<dbReference type="EMBL" id="JBHTCA010000036">
    <property type="protein sequence ID" value="MFC7411553.1"/>
    <property type="molecule type" value="Genomic_DNA"/>
</dbReference>
<feature type="region of interest" description="Disordered" evidence="1">
    <location>
        <begin position="99"/>
        <end position="141"/>
    </location>
</feature>
<feature type="compositionally biased region" description="Polar residues" evidence="1">
    <location>
        <begin position="21"/>
        <end position="31"/>
    </location>
</feature>
<sequence length="522" mass="56068">MTGGEEEQKKGEGKGFAGLSSLVSDVDTTSPPAAKEEPDASAPSTERPARQAAQPQPSQPHQTFQEPAQPPSSGSSGGKWVLGIAAVIGVLWLIGQSDRSPTSPAPAYSTPAQTAQTATPSYSPPAESQAPSRPQESMPPVGQDLVFSTAQIRYCLAEDIRMEGAKFGLNNYIDSDVDRFNVMVADYNSRCGSFRYRSGALESARRDIEPYRSQFQSEGRSRFARSPSYGSLSTPAPSRPAPDATVQAIQRKLNELGYEAGTADGLMGRGTRLAVLAFQRDMGLTQDGQPDRDLLAVLNSATSVTTSSNTARPNWDSAPEQSVALPPRPAPDPLPPRQVQAVPASRDTKNFSVCASGQYPSLCNYALLTPDEKEQVEAAERRVNFQTCASGNYPSLCKRSLLTPEEATQVAAAERRVNLQTCMSGNYPSLCKRNLLTPDEAAQVAAAERRVNFQTCVSGNYPSLCKHSLLTSDEAVQVAAAERRVNFQTCISGQYSSLCKHSLLTPDEAARVADAERRAGNR</sequence>
<dbReference type="Proteomes" id="UP001596501">
    <property type="component" value="Unassembled WGS sequence"/>
</dbReference>
<keyword evidence="4" id="KW-1185">Reference proteome</keyword>
<evidence type="ECO:0000313" key="3">
    <source>
        <dbReference type="EMBL" id="MFC7411553.1"/>
    </source>
</evidence>
<proteinExistence type="predicted"/>
<name>A0ABW2QSM0_9BURK</name>
<dbReference type="Pfam" id="PF01471">
    <property type="entry name" value="PG_binding_1"/>
    <property type="match status" value="1"/>
</dbReference>
<dbReference type="Gene3D" id="1.10.101.10">
    <property type="entry name" value="PGBD-like superfamily/PGBD"/>
    <property type="match status" value="1"/>
</dbReference>
<comment type="caution">
    <text evidence="3">The sequence shown here is derived from an EMBL/GenBank/DDBJ whole genome shotgun (WGS) entry which is preliminary data.</text>
</comment>
<organism evidence="3 4">
    <name type="scientific">Hydrogenophaga atypica</name>
    <dbReference type="NCBI Taxonomy" id="249409"/>
    <lineage>
        <taxon>Bacteria</taxon>
        <taxon>Pseudomonadati</taxon>
        <taxon>Pseudomonadota</taxon>
        <taxon>Betaproteobacteria</taxon>
        <taxon>Burkholderiales</taxon>
        <taxon>Comamonadaceae</taxon>
        <taxon>Hydrogenophaga</taxon>
    </lineage>
</organism>
<feature type="domain" description="Peptidoglycan binding-like" evidence="2">
    <location>
        <begin position="244"/>
        <end position="298"/>
    </location>
</feature>
<feature type="region of interest" description="Disordered" evidence="1">
    <location>
        <begin position="303"/>
        <end position="339"/>
    </location>
</feature>
<dbReference type="RefSeq" id="WP_382228116.1">
    <property type="nucleotide sequence ID" value="NZ_JBHTCA010000036.1"/>
</dbReference>
<dbReference type="InterPro" id="IPR036366">
    <property type="entry name" value="PGBDSf"/>
</dbReference>
<feature type="compositionally biased region" description="Low complexity" evidence="1">
    <location>
        <begin position="50"/>
        <end position="60"/>
    </location>
</feature>
<dbReference type="SUPFAM" id="SSF47090">
    <property type="entry name" value="PGBD-like"/>
    <property type="match status" value="1"/>
</dbReference>
<feature type="region of interest" description="Disordered" evidence="1">
    <location>
        <begin position="214"/>
        <end position="242"/>
    </location>
</feature>
<gene>
    <name evidence="3" type="ORF">ACFQPB_22080</name>
</gene>
<reference evidence="4" key="1">
    <citation type="journal article" date="2019" name="Int. J. Syst. Evol. Microbiol.">
        <title>The Global Catalogue of Microorganisms (GCM) 10K type strain sequencing project: providing services to taxonomists for standard genome sequencing and annotation.</title>
        <authorList>
            <consortium name="The Broad Institute Genomics Platform"/>
            <consortium name="The Broad Institute Genome Sequencing Center for Infectious Disease"/>
            <person name="Wu L."/>
            <person name="Ma J."/>
        </authorList>
    </citation>
    <scope>NUCLEOTIDE SEQUENCE [LARGE SCALE GENOMIC DNA]</scope>
    <source>
        <strain evidence="4">CGMCC 1.12371</strain>
    </source>
</reference>
<feature type="compositionally biased region" description="Pro residues" evidence="1">
    <location>
        <begin position="326"/>
        <end position="336"/>
    </location>
</feature>
<dbReference type="InterPro" id="IPR036365">
    <property type="entry name" value="PGBD-like_sf"/>
</dbReference>
<evidence type="ECO:0000259" key="2">
    <source>
        <dbReference type="Pfam" id="PF01471"/>
    </source>
</evidence>
<protein>
    <submittedName>
        <fullName evidence="3">Peptidoglycan-binding protein</fullName>
    </submittedName>
</protein>
<evidence type="ECO:0000256" key="1">
    <source>
        <dbReference type="SAM" id="MobiDB-lite"/>
    </source>
</evidence>
<feature type="compositionally biased region" description="Basic and acidic residues" evidence="1">
    <location>
        <begin position="1"/>
        <end position="13"/>
    </location>
</feature>
<evidence type="ECO:0000313" key="4">
    <source>
        <dbReference type="Proteomes" id="UP001596501"/>
    </source>
</evidence>
<dbReference type="InterPro" id="IPR002477">
    <property type="entry name" value="Peptidoglycan-bd-like"/>
</dbReference>
<feature type="compositionally biased region" description="Low complexity" evidence="1">
    <location>
        <begin position="100"/>
        <end position="121"/>
    </location>
</feature>
<feature type="region of interest" description="Disordered" evidence="1">
    <location>
        <begin position="1"/>
        <end position="77"/>
    </location>
</feature>
<accession>A0ABW2QSM0</accession>